<name>A0A916Y3F3_9HYPH</name>
<reference evidence="1" key="2">
    <citation type="submission" date="2020-09" db="EMBL/GenBank/DDBJ databases">
        <authorList>
            <person name="Sun Q."/>
            <person name="Zhou Y."/>
        </authorList>
    </citation>
    <scope>NUCLEOTIDE SEQUENCE</scope>
    <source>
        <strain evidence="1">CGMCC 1.15493</strain>
    </source>
</reference>
<evidence type="ECO:0000313" key="2">
    <source>
        <dbReference type="Proteomes" id="UP000613160"/>
    </source>
</evidence>
<dbReference type="Proteomes" id="UP000613160">
    <property type="component" value="Unassembled WGS sequence"/>
</dbReference>
<gene>
    <name evidence="1" type="ORF">GCM10011335_35020</name>
</gene>
<dbReference type="EMBL" id="BMJJ01000009">
    <property type="protein sequence ID" value="GGD28858.1"/>
    <property type="molecule type" value="Genomic_DNA"/>
</dbReference>
<dbReference type="AlphaFoldDB" id="A0A916Y3F3"/>
<reference evidence="1" key="1">
    <citation type="journal article" date="2014" name="Int. J. Syst. Evol. Microbiol.">
        <title>Complete genome sequence of Corynebacterium casei LMG S-19264T (=DSM 44701T), isolated from a smear-ripened cheese.</title>
        <authorList>
            <consortium name="US DOE Joint Genome Institute (JGI-PGF)"/>
            <person name="Walter F."/>
            <person name="Albersmeier A."/>
            <person name="Kalinowski J."/>
            <person name="Ruckert C."/>
        </authorList>
    </citation>
    <scope>NUCLEOTIDE SEQUENCE</scope>
    <source>
        <strain evidence="1">CGMCC 1.15493</strain>
    </source>
</reference>
<evidence type="ECO:0000313" key="1">
    <source>
        <dbReference type="EMBL" id="GGD28858.1"/>
    </source>
</evidence>
<proteinExistence type="predicted"/>
<protein>
    <submittedName>
        <fullName evidence="1">Uncharacterized protein</fullName>
    </submittedName>
</protein>
<accession>A0A916Y3F3</accession>
<sequence>MRYDGMTALTPADFDRIFHDFTTRPRHSRSLDRVAADIAELTDFIADHGRDPVFAYDGKIGENVLALRLHAYLCRLADLDNLPSPPNPLDTPFRRRRRVKMAAPKMVEQWEASQEFWSEGASL</sequence>
<keyword evidence="2" id="KW-1185">Reference proteome</keyword>
<comment type="caution">
    <text evidence="1">The sequence shown here is derived from an EMBL/GenBank/DDBJ whole genome shotgun (WGS) entry which is preliminary data.</text>
</comment>
<organism evidence="1 2">
    <name type="scientific">Aureimonas glaciei</name>
    <dbReference type="NCBI Taxonomy" id="1776957"/>
    <lineage>
        <taxon>Bacteria</taxon>
        <taxon>Pseudomonadati</taxon>
        <taxon>Pseudomonadota</taxon>
        <taxon>Alphaproteobacteria</taxon>
        <taxon>Hyphomicrobiales</taxon>
        <taxon>Aurantimonadaceae</taxon>
        <taxon>Aureimonas</taxon>
    </lineage>
</organism>